<accession>A0A8J3GSC9</accession>
<feature type="transmembrane region" description="Helical" evidence="1">
    <location>
        <begin position="30"/>
        <end position="55"/>
    </location>
</feature>
<evidence type="ECO:0000313" key="2">
    <source>
        <dbReference type="EMBL" id="GHF22632.1"/>
    </source>
</evidence>
<dbReference type="Proteomes" id="UP000617531">
    <property type="component" value="Unassembled WGS sequence"/>
</dbReference>
<organism evidence="2 3">
    <name type="scientific">Pseudolysinimonas yzui</name>
    <dbReference type="NCBI Taxonomy" id="2708254"/>
    <lineage>
        <taxon>Bacteria</taxon>
        <taxon>Bacillati</taxon>
        <taxon>Actinomycetota</taxon>
        <taxon>Actinomycetes</taxon>
        <taxon>Micrococcales</taxon>
        <taxon>Microbacteriaceae</taxon>
        <taxon>Pseudolysinimonas</taxon>
    </lineage>
</organism>
<feature type="transmembrane region" description="Helical" evidence="1">
    <location>
        <begin position="67"/>
        <end position="95"/>
    </location>
</feature>
<comment type="caution">
    <text evidence="2">The sequence shown here is derived from an EMBL/GenBank/DDBJ whole genome shotgun (WGS) entry which is preliminary data.</text>
</comment>
<protein>
    <submittedName>
        <fullName evidence="2">Uncharacterized protein</fullName>
    </submittedName>
</protein>
<dbReference type="EMBL" id="BNAI01000006">
    <property type="protein sequence ID" value="GHF22632.1"/>
    <property type="molecule type" value="Genomic_DNA"/>
</dbReference>
<evidence type="ECO:0000256" key="1">
    <source>
        <dbReference type="SAM" id="Phobius"/>
    </source>
</evidence>
<proteinExistence type="predicted"/>
<evidence type="ECO:0000313" key="3">
    <source>
        <dbReference type="Proteomes" id="UP000617531"/>
    </source>
</evidence>
<dbReference type="AlphaFoldDB" id="A0A8J3GSC9"/>
<feature type="transmembrane region" description="Helical" evidence="1">
    <location>
        <begin position="107"/>
        <end position="129"/>
    </location>
</feature>
<gene>
    <name evidence="2" type="ORF">GCM10011600_24710</name>
</gene>
<keyword evidence="1" id="KW-0472">Membrane</keyword>
<keyword evidence="1" id="KW-0812">Transmembrane</keyword>
<dbReference type="RefSeq" id="WP_191283831.1">
    <property type="nucleotide sequence ID" value="NZ_BNAI01000006.1"/>
</dbReference>
<name>A0A8J3GSC9_9MICO</name>
<reference evidence="2" key="1">
    <citation type="journal article" date="2014" name="Int. J. Syst. Evol. Microbiol.">
        <title>Complete genome sequence of Corynebacterium casei LMG S-19264T (=DSM 44701T), isolated from a smear-ripened cheese.</title>
        <authorList>
            <consortium name="US DOE Joint Genome Institute (JGI-PGF)"/>
            <person name="Walter F."/>
            <person name="Albersmeier A."/>
            <person name="Kalinowski J."/>
            <person name="Ruckert C."/>
        </authorList>
    </citation>
    <scope>NUCLEOTIDE SEQUENCE</scope>
    <source>
        <strain evidence="2">CGMCC 1.16548</strain>
    </source>
</reference>
<reference evidence="2" key="2">
    <citation type="submission" date="2020-09" db="EMBL/GenBank/DDBJ databases">
        <authorList>
            <person name="Sun Q."/>
            <person name="Zhou Y."/>
        </authorList>
    </citation>
    <scope>NUCLEOTIDE SEQUENCE</scope>
    <source>
        <strain evidence="2">CGMCC 1.16548</strain>
    </source>
</reference>
<keyword evidence="3" id="KW-1185">Reference proteome</keyword>
<sequence length="139" mass="15537">MSEPETMTERQQPIPKALGRVFGHIDFWRALIAQIFGTLVGGFFAVQVALGVNGLTRFDGWTTVGRVAFIVGVVVVSLGLLLGFAIGMSVVLRPITLKLKHTYWRRLLWELFLILIPIGGSLLLVTVALREVIEWTFTW</sequence>
<keyword evidence="1" id="KW-1133">Transmembrane helix</keyword>